<feature type="compositionally biased region" description="Polar residues" evidence="1">
    <location>
        <begin position="1"/>
        <end position="18"/>
    </location>
</feature>
<feature type="compositionally biased region" description="Low complexity" evidence="1">
    <location>
        <begin position="82"/>
        <end position="93"/>
    </location>
</feature>
<dbReference type="GO" id="GO:0005737">
    <property type="term" value="C:cytoplasm"/>
    <property type="evidence" value="ECO:0007669"/>
    <property type="project" value="TreeGrafter"/>
</dbReference>
<dbReference type="GO" id="GO:0008757">
    <property type="term" value="F:S-adenosylmethionine-dependent methyltransferase activity"/>
    <property type="evidence" value="ECO:0007669"/>
    <property type="project" value="UniProtKB-ARBA"/>
</dbReference>
<feature type="compositionally biased region" description="Polar residues" evidence="1">
    <location>
        <begin position="116"/>
        <end position="141"/>
    </location>
</feature>
<dbReference type="Proteomes" id="UP000092666">
    <property type="component" value="Unassembled WGS sequence"/>
</dbReference>
<dbReference type="GO" id="GO:0005634">
    <property type="term" value="C:nucleus"/>
    <property type="evidence" value="ECO:0007669"/>
    <property type="project" value="TreeGrafter"/>
</dbReference>
<dbReference type="PANTHER" id="PTHR14614:SF162">
    <property type="entry name" value="EXPRESSED PROTEIN"/>
    <property type="match status" value="1"/>
</dbReference>
<accession>A0A1B9H2C7</accession>
<feature type="compositionally biased region" description="Polar residues" evidence="1">
    <location>
        <begin position="60"/>
        <end position="70"/>
    </location>
</feature>
<dbReference type="InterPro" id="IPR019410">
    <property type="entry name" value="Methyltransf_16"/>
</dbReference>
<dbReference type="CDD" id="cd02440">
    <property type="entry name" value="AdoMet_MTases"/>
    <property type="match status" value="1"/>
</dbReference>
<protein>
    <submittedName>
        <fullName evidence="2">Uncharacterized protein</fullName>
    </submittedName>
</protein>
<reference evidence="3" key="2">
    <citation type="submission" date="2013-12" db="EMBL/GenBank/DDBJ databases">
        <title>Evolution of pathogenesis and genome organization in the Tremellales.</title>
        <authorList>
            <person name="Cuomo C."/>
            <person name="Litvintseva A."/>
            <person name="Heitman J."/>
            <person name="Chen Y."/>
            <person name="Sun S."/>
            <person name="Springer D."/>
            <person name="Dromer F."/>
            <person name="Young S."/>
            <person name="Zeng Q."/>
            <person name="Chapman S."/>
            <person name="Gujja S."/>
            <person name="Saif S."/>
            <person name="Birren B."/>
        </authorList>
    </citation>
    <scope>NUCLEOTIDE SEQUENCE [LARGE SCALE GENOMIC DNA]</scope>
    <source>
        <strain evidence="3">BCC8398</strain>
    </source>
</reference>
<feature type="region of interest" description="Disordered" evidence="1">
    <location>
        <begin position="338"/>
        <end position="358"/>
    </location>
</feature>
<dbReference type="AlphaFoldDB" id="A0A1B9H2C7"/>
<evidence type="ECO:0000313" key="2">
    <source>
        <dbReference type="EMBL" id="OCF37423.1"/>
    </source>
</evidence>
<dbReference type="STRING" id="1296120.A0A1B9H2C7"/>
<name>A0A1B9H2C7_9TREE</name>
<reference evidence="2 3" key="1">
    <citation type="submission" date="2013-07" db="EMBL/GenBank/DDBJ databases">
        <title>The Genome Sequence of Cryptococcus heveanensis BCC8398.</title>
        <authorList>
            <consortium name="The Broad Institute Genome Sequencing Platform"/>
            <person name="Cuomo C."/>
            <person name="Litvintseva A."/>
            <person name="Chen Y."/>
            <person name="Heitman J."/>
            <person name="Sun S."/>
            <person name="Springer D."/>
            <person name="Dromer F."/>
            <person name="Young S.K."/>
            <person name="Zeng Q."/>
            <person name="Gargeya S."/>
            <person name="Fitzgerald M."/>
            <person name="Abouelleil A."/>
            <person name="Alvarado L."/>
            <person name="Berlin A.M."/>
            <person name="Chapman S.B."/>
            <person name="Dewar J."/>
            <person name="Goldberg J."/>
            <person name="Griggs A."/>
            <person name="Gujja S."/>
            <person name="Hansen M."/>
            <person name="Howarth C."/>
            <person name="Imamovic A."/>
            <person name="Larimer J."/>
            <person name="McCowan C."/>
            <person name="Murphy C."/>
            <person name="Pearson M."/>
            <person name="Priest M."/>
            <person name="Roberts A."/>
            <person name="Saif S."/>
            <person name="Shea T."/>
            <person name="Sykes S."/>
            <person name="Wortman J."/>
            <person name="Nusbaum C."/>
            <person name="Birren B."/>
        </authorList>
    </citation>
    <scope>NUCLEOTIDE SEQUENCE [LARGE SCALE GENOMIC DNA]</scope>
    <source>
        <strain evidence="2 3">BCC8398</strain>
    </source>
</reference>
<feature type="region of interest" description="Disordered" evidence="1">
    <location>
        <begin position="1"/>
        <end position="93"/>
    </location>
</feature>
<dbReference type="InterPro" id="IPR029063">
    <property type="entry name" value="SAM-dependent_MTases_sf"/>
</dbReference>
<gene>
    <name evidence="2" type="ORF">I316_00544</name>
</gene>
<organism evidence="2 3">
    <name type="scientific">Kwoniella heveanensis BCC8398</name>
    <dbReference type="NCBI Taxonomy" id="1296120"/>
    <lineage>
        <taxon>Eukaryota</taxon>
        <taxon>Fungi</taxon>
        <taxon>Dikarya</taxon>
        <taxon>Basidiomycota</taxon>
        <taxon>Agaricomycotina</taxon>
        <taxon>Tremellomycetes</taxon>
        <taxon>Tremellales</taxon>
        <taxon>Cryptococcaceae</taxon>
        <taxon>Kwoniella</taxon>
    </lineage>
</organism>
<feature type="compositionally biased region" description="Low complexity" evidence="1">
    <location>
        <begin position="40"/>
        <end position="53"/>
    </location>
</feature>
<proteinExistence type="predicted"/>
<feature type="region of interest" description="Disordered" evidence="1">
    <location>
        <begin position="116"/>
        <end position="179"/>
    </location>
</feature>
<evidence type="ECO:0000256" key="1">
    <source>
        <dbReference type="SAM" id="MobiDB-lite"/>
    </source>
</evidence>
<dbReference type="OrthoDB" id="194386at2759"/>
<dbReference type="EMBL" id="KV700122">
    <property type="protein sequence ID" value="OCF37423.1"/>
    <property type="molecule type" value="Genomic_DNA"/>
</dbReference>
<dbReference type="Gene3D" id="3.40.50.150">
    <property type="entry name" value="Vaccinia Virus protein VP39"/>
    <property type="match status" value="1"/>
</dbReference>
<evidence type="ECO:0000313" key="3">
    <source>
        <dbReference type="Proteomes" id="UP000092666"/>
    </source>
</evidence>
<dbReference type="SUPFAM" id="SSF53335">
    <property type="entry name" value="S-adenosyl-L-methionine-dependent methyltransferases"/>
    <property type="match status" value="1"/>
</dbReference>
<sequence>MTNANSDSNIPLPASQTKHLSHLSHPLPRHPDIHLPLRQISSSSAASSTSSISGVEGPNRKSSGTETGTDQDTESKRHVQGQERGQVQVQSTGTTGTTLWLSAQILALYLSTISPPGQASSSTNLSQPSKYASPITSSLPSSAGMLRPSPARIPNSRRRSTTTHSSPSTSLNTRPKPSLGLGNILELGGGIGYTALTLASAGWSVTTTDIEPVLSTVLCPNVETGRRVLGTHGLGDGVCARGLDWFEMSEIWRRDKGGCGGSIGSAQPDISINVNDQEDKDADPDADADDNHTLSWVLETKWDMIIMTDTFYAPQLVDPLWETLLLLSHVHVQQTQQTRQADASALPESTSTSRLPSPPTVYIALERRDPRLITQALERGKSLGFDLKKINRSRLSKEVSKKYGWDDDDWDGVEIWKGRYKG</sequence>
<keyword evidence="3" id="KW-1185">Reference proteome</keyword>
<dbReference type="PANTHER" id="PTHR14614">
    <property type="entry name" value="HEPATOCELLULAR CARCINOMA-ASSOCIATED ANTIGEN"/>
    <property type="match status" value="1"/>
</dbReference>